<reference evidence="3" key="2">
    <citation type="submission" date="2017-02" db="EMBL/GenBank/DDBJ databases">
        <title>Sunflower complete genome.</title>
        <authorList>
            <person name="Langlade N."/>
            <person name="Munos S."/>
        </authorList>
    </citation>
    <scope>NUCLEOTIDE SEQUENCE [LARGE SCALE GENOMIC DNA]</scope>
    <source>
        <tissue evidence="3">Leaves</tissue>
    </source>
</reference>
<dbReference type="AlphaFoldDB" id="A0A251V283"/>
<reference evidence="2 4" key="1">
    <citation type="journal article" date="2017" name="Nature">
        <title>The sunflower genome provides insights into oil metabolism, flowering and Asterid evolution.</title>
        <authorList>
            <person name="Badouin H."/>
            <person name="Gouzy J."/>
            <person name="Grassa C.J."/>
            <person name="Murat F."/>
            <person name="Staton S.E."/>
            <person name="Cottret L."/>
            <person name="Lelandais-Briere C."/>
            <person name="Owens G.L."/>
            <person name="Carrere S."/>
            <person name="Mayjonade B."/>
            <person name="Legrand L."/>
            <person name="Gill N."/>
            <person name="Kane N.C."/>
            <person name="Bowers J.E."/>
            <person name="Hubner S."/>
            <person name="Bellec A."/>
            <person name="Berard A."/>
            <person name="Berges H."/>
            <person name="Blanchet N."/>
            <person name="Boniface M.C."/>
            <person name="Brunel D."/>
            <person name="Catrice O."/>
            <person name="Chaidir N."/>
            <person name="Claudel C."/>
            <person name="Donnadieu C."/>
            <person name="Faraut T."/>
            <person name="Fievet G."/>
            <person name="Helmstetter N."/>
            <person name="King M."/>
            <person name="Knapp S.J."/>
            <person name="Lai Z."/>
            <person name="Le Paslier M.C."/>
            <person name="Lippi Y."/>
            <person name="Lorenzon L."/>
            <person name="Mandel J.R."/>
            <person name="Marage G."/>
            <person name="Marchand G."/>
            <person name="Marquand E."/>
            <person name="Bret-Mestries E."/>
            <person name="Morien E."/>
            <person name="Nambeesan S."/>
            <person name="Nguyen T."/>
            <person name="Pegot-Espagnet P."/>
            <person name="Pouilly N."/>
            <person name="Raftis F."/>
            <person name="Sallet E."/>
            <person name="Schiex T."/>
            <person name="Thomas J."/>
            <person name="Vandecasteele C."/>
            <person name="Vares D."/>
            <person name="Vear F."/>
            <person name="Vautrin S."/>
            <person name="Crespi M."/>
            <person name="Mangin B."/>
            <person name="Burke J.M."/>
            <person name="Salse J."/>
            <person name="Munos S."/>
            <person name="Vincourt P."/>
            <person name="Rieseberg L.H."/>
            <person name="Langlade N.B."/>
        </authorList>
    </citation>
    <scope>NUCLEOTIDE SEQUENCE [LARGE SCALE GENOMIC DNA]</scope>
    <source>
        <strain evidence="4">cv. SF193</strain>
        <tissue evidence="2">Leaves</tissue>
    </source>
</reference>
<evidence type="ECO:0000256" key="1">
    <source>
        <dbReference type="SAM" id="Phobius"/>
    </source>
</evidence>
<evidence type="ECO:0000313" key="4">
    <source>
        <dbReference type="Proteomes" id="UP000215914"/>
    </source>
</evidence>
<feature type="transmembrane region" description="Helical" evidence="1">
    <location>
        <begin position="35"/>
        <end position="57"/>
    </location>
</feature>
<keyword evidence="1" id="KW-1133">Transmembrane helix</keyword>
<gene>
    <name evidence="3" type="ORF">HannXRQ_Chr04g0119801</name>
    <name evidence="2" type="ORF">HanXRQr2_Chr04g0181321</name>
</gene>
<organism evidence="3 4">
    <name type="scientific">Helianthus annuus</name>
    <name type="common">Common sunflower</name>
    <dbReference type="NCBI Taxonomy" id="4232"/>
    <lineage>
        <taxon>Eukaryota</taxon>
        <taxon>Viridiplantae</taxon>
        <taxon>Streptophyta</taxon>
        <taxon>Embryophyta</taxon>
        <taxon>Tracheophyta</taxon>
        <taxon>Spermatophyta</taxon>
        <taxon>Magnoliopsida</taxon>
        <taxon>eudicotyledons</taxon>
        <taxon>Gunneridae</taxon>
        <taxon>Pentapetalae</taxon>
        <taxon>asterids</taxon>
        <taxon>campanulids</taxon>
        <taxon>Asterales</taxon>
        <taxon>Asteraceae</taxon>
        <taxon>Asteroideae</taxon>
        <taxon>Heliantheae alliance</taxon>
        <taxon>Heliantheae</taxon>
        <taxon>Helianthus</taxon>
    </lineage>
</organism>
<dbReference type="EMBL" id="MNCJ02000319">
    <property type="protein sequence ID" value="KAF5811434.1"/>
    <property type="molecule type" value="Genomic_DNA"/>
</dbReference>
<protein>
    <submittedName>
        <fullName evidence="3">Uncharacterized protein</fullName>
    </submittedName>
</protein>
<dbReference type="Gramene" id="mRNA:HanXRQr2_Chr04g0181321">
    <property type="protein sequence ID" value="CDS:HanXRQr2_Chr04g0181321.1"/>
    <property type="gene ID" value="HanXRQr2_Chr04g0181321"/>
</dbReference>
<dbReference type="Proteomes" id="UP000215914">
    <property type="component" value="Chromosome 4"/>
</dbReference>
<dbReference type="EMBL" id="CM007893">
    <property type="protein sequence ID" value="OTG29216.1"/>
    <property type="molecule type" value="Genomic_DNA"/>
</dbReference>
<reference evidence="2" key="3">
    <citation type="submission" date="2020-06" db="EMBL/GenBank/DDBJ databases">
        <title>Helianthus annuus Genome sequencing and assembly Release 2.</title>
        <authorList>
            <person name="Gouzy J."/>
            <person name="Langlade N."/>
            <person name="Munos S."/>
        </authorList>
    </citation>
    <scope>NUCLEOTIDE SEQUENCE</scope>
    <source>
        <tissue evidence="2">Leaves</tissue>
    </source>
</reference>
<accession>A0A251V283</accession>
<evidence type="ECO:0000313" key="3">
    <source>
        <dbReference type="EMBL" id="OTG29216.1"/>
    </source>
</evidence>
<dbReference type="InParanoid" id="A0A251V283"/>
<keyword evidence="1" id="KW-0812">Transmembrane</keyword>
<keyword evidence="1" id="KW-0472">Membrane</keyword>
<name>A0A251V283_HELAN</name>
<sequence length="58" mass="6630">MASHISPLFGTHCFFLTNLSYRNQTETPSLASHHLLIIVVVIFIFSVFIFSVFILIFV</sequence>
<keyword evidence="4" id="KW-1185">Reference proteome</keyword>
<evidence type="ECO:0000313" key="2">
    <source>
        <dbReference type="EMBL" id="KAF5811434.1"/>
    </source>
</evidence>
<proteinExistence type="predicted"/>